<keyword evidence="3" id="KW-1185">Reference proteome</keyword>
<accession>A0A0D3GGV4</accession>
<evidence type="ECO:0000256" key="1">
    <source>
        <dbReference type="SAM" id="MobiDB-lite"/>
    </source>
</evidence>
<dbReference type="HOGENOM" id="CLU_2853283_0_0_1"/>
<dbReference type="Proteomes" id="UP000026960">
    <property type="component" value="Chromosome 6"/>
</dbReference>
<dbReference type="EnsemblPlants" id="OBART06G15520.1">
    <property type="protein sequence ID" value="OBART06G15520.1"/>
    <property type="gene ID" value="OBART06G15520"/>
</dbReference>
<evidence type="ECO:0000313" key="2">
    <source>
        <dbReference type="EnsemblPlants" id="OBART06G15520.1"/>
    </source>
</evidence>
<evidence type="ECO:0000313" key="3">
    <source>
        <dbReference type="Proteomes" id="UP000026960"/>
    </source>
</evidence>
<dbReference type="AlphaFoldDB" id="A0A0D3GGV4"/>
<feature type="region of interest" description="Disordered" evidence="1">
    <location>
        <begin position="1"/>
        <end position="65"/>
    </location>
</feature>
<sequence length="65" mass="6812">MGNTVTRRGDTDAARCRCSGENSTSREAMLRRAPLSVLTTSRGGPRASALWPESGDAAATQSLMA</sequence>
<dbReference type="Gramene" id="OBART06G15520.1">
    <property type="protein sequence ID" value="OBART06G15520.1"/>
    <property type="gene ID" value="OBART06G15520"/>
</dbReference>
<reference evidence="2" key="2">
    <citation type="submission" date="2015-03" db="UniProtKB">
        <authorList>
            <consortium name="EnsemblPlants"/>
        </authorList>
    </citation>
    <scope>IDENTIFICATION</scope>
</reference>
<proteinExistence type="predicted"/>
<name>A0A0D3GGV4_9ORYZ</name>
<protein>
    <submittedName>
        <fullName evidence="2">Uncharacterized protein</fullName>
    </submittedName>
</protein>
<organism evidence="2">
    <name type="scientific">Oryza barthii</name>
    <dbReference type="NCBI Taxonomy" id="65489"/>
    <lineage>
        <taxon>Eukaryota</taxon>
        <taxon>Viridiplantae</taxon>
        <taxon>Streptophyta</taxon>
        <taxon>Embryophyta</taxon>
        <taxon>Tracheophyta</taxon>
        <taxon>Spermatophyta</taxon>
        <taxon>Magnoliopsida</taxon>
        <taxon>Liliopsida</taxon>
        <taxon>Poales</taxon>
        <taxon>Poaceae</taxon>
        <taxon>BOP clade</taxon>
        <taxon>Oryzoideae</taxon>
        <taxon>Oryzeae</taxon>
        <taxon>Oryzinae</taxon>
        <taxon>Oryza</taxon>
    </lineage>
</organism>
<reference evidence="2" key="1">
    <citation type="journal article" date="2009" name="Rice">
        <title>De Novo Next Generation Sequencing of Plant Genomes.</title>
        <authorList>
            <person name="Rounsley S."/>
            <person name="Marri P.R."/>
            <person name="Yu Y."/>
            <person name="He R."/>
            <person name="Sisneros N."/>
            <person name="Goicoechea J.L."/>
            <person name="Lee S.J."/>
            <person name="Angelova A."/>
            <person name="Kudrna D."/>
            <person name="Luo M."/>
            <person name="Affourtit J."/>
            <person name="Desany B."/>
            <person name="Knight J."/>
            <person name="Niazi F."/>
            <person name="Egholm M."/>
            <person name="Wing R.A."/>
        </authorList>
    </citation>
    <scope>NUCLEOTIDE SEQUENCE [LARGE SCALE GENOMIC DNA]</scope>
    <source>
        <strain evidence="2">cv. IRGC 105608</strain>
    </source>
</reference>
<dbReference type="PaxDb" id="65489-OBART06G15520.1"/>